<dbReference type="Pfam" id="PF07690">
    <property type="entry name" value="MFS_1"/>
    <property type="match status" value="1"/>
</dbReference>
<gene>
    <name evidence="7" type="ORF">SAMN02927914_05994</name>
</gene>
<dbReference type="GO" id="GO:0022857">
    <property type="term" value="F:transmembrane transporter activity"/>
    <property type="evidence" value="ECO:0007669"/>
    <property type="project" value="InterPro"/>
</dbReference>
<feature type="transmembrane region" description="Helical" evidence="6">
    <location>
        <begin position="283"/>
        <end position="301"/>
    </location>
</feature>
<dbReference type="Proteomes" id="UP000198588">
    <property type="component" value="Unassembled WGS sequence"/>
</dbReference>
<evidence type="ECO:0000256" key="4">
    <source>
        <dbReference type="ARBA" id="ARBA00022989"/>
    </source>
</evidence>
<feature type="transmembrane region" description="Helical" evidence="6">
    <location>
        <begin position="144"/>
        <end position="170"/>
    </location>
</feature>
<name>A0A1G5ZT72_9HYPH</name>
<feature type="transmembrane region" description="Helical" evidence="6">
    <location>
        <begin position="257"/>
        <end position="276"/>
    </location>
</feature>
<comment type="subcellular location">
    <subcellularLocation>
        <location evidence="1">Cell membrane</location>
        <topology evidence="1">Multi-pass membrane protein</topology>
    </subcellularLocation>
</comment>
<dbReference type="GO" id="GO:0005886">
    <property type="term" value="C:plasma membrane"/>
    <property type="evidence" value="ECO:0007669"/>
    <property type="project" value="UniProtKB-SubCell"/>
</dbReference>
<evidence type="ECO:0000256" key="1">
    <source>
        <dbReference type="ARBA" id="ARBA00004651"/>
    </source>
</evidence>
<protein>
    <submittedName>
        <fullName evidence="7">Major Facilitator Superfamily protein</fullName>
    </submittedName>
</protein>
<dbReference type="EMBL" id="FMXM01000027">
    <property type="protein sequence ID" value="SDA97845.1"/>
    <property type="molecule type" value="Genomic_DNA"/>
</dbReference>
<keyword evidence="4 6" id="KW-1133">Transmembrane helix</keyword>
<evidence type="ECO:0000256" key="2">
    <source>
        <dbReference type="ARBA" id="ARBA00022475"/>
    </source>
</evidence>
<keyword evidence="2" id="KW-1003">Cell membrane</keyword>
<proteinExistence type="predicted"/>
<feature type="transmembrane region" description="Helical" evidence="6">
    <location>
        <begin position="23"/>
        <end position="46"/>
    </location>
</feature>
<evidence type="ECO:0000313" key="8">
    <source>
        <dbReference type="Proteomes" id="UP000198588"/>
    </source>
</evidence>
<evidence type="ECO:0000256" key="3">
    <source>
        <dbReference type="ARBA" id="ARBA00022692"/>
    </source>
</evidence>
<feature type="transmembrane region" description="Helical" evidence="6">
    <location>
        <begin position="176"/>
        <end position="198"/>
    </location>
</feature>
<organism evidence="7 8">
    <name type="scientific">Mesorhizobium qingshengii</name>
    <dbReference type="NCBI Taxonomy" id="1165689"/>
    <lineage>
        <taxon>Bacteria</taxon>
        <taxon>Pseudomonadati</taxon>
        <taxon>Pseudomonadota</taxon>
        <taxon>Alphaproteobacteria</taxon>
        <taxon>Hyphomicrobiales</taxon>
        <taxon>Phyllobacteriaceae</taxon>
        <taxon>Mesorhizobium</taxon>
    </lineage>
</organism>
<evidence type="ECO:0000256" key="5">
    <source>
        <dbReference type="ARBA" id="ARBA00023136"/>
    </source>
</evidence>
<evidence type="ECO:0000256" key="6">
    <source>
        <dbReference type="SAM" id="Phobius"/>
    </source>
</evidence>
<feature type="transmembrane region" description="Helical" evidence="6">
    <location>
        <begin position="345"/>
        <end position="365"/>
    </location>
</feature>
<dbReference type="RefSeq" id="WP_091585694.1">
    <property type="nucleotide sequence ID" value="NZ_FMXM01000027.1"/>
</dbReference>
<keyword evidence="5 6" id="KW-0472">Membrane</keyword>
<feature type="transmembrane region" description="Helical" evidence="6">
    <location>
        <begin position="371"/>
        <end position="393"/>
    </location>
</feature>
<dbReference type="InterPro" id="IPR036259">
    <property type="entry name" value="MFS_trans_sf"/>
</dbReference>
<feature type="transmembrane region" description="Helical" evidence="6">
    <location>
        <begin position="219"/>
        <end position="245"/>
    </location>
</feature>
<dbReference type="SUPFAM" id="SSF103473">
    <property type="entry name" value="MFS general substrate transporter"/>
    <property type="match status" value="1"/>
</dbReference>
<dbReference type="OrthoDB" id="8050518at2"/>
<dbReference type="AlphaFoldDB" id="A0A1G5ZT72"/>
<evidence type="ECO:0000313" key="7">
    <source>
        <dbReference type="EMBL" id="SDA97845.1"/>
    </source>
</evidence>
<sequence length="401" mass="42711">MSNLVRIHHGKGRADRSNPCLGFLASTLLAAVARNGYYIASAWILVERGYGTAGVARFLAIASVVEFIASPLAGAAADRFDRRRLNVAADLSRLVVMLATACALLYLDVFLTICLSAALFSFCDRVALTSSQAMIPVMADGRDLVASNSAVFFVMQFGNLGAALLVGPLLHERSPTLPFTVLAAFFMFSAGCLALMRLEPVSRDVRIAKISAAQIDLSLRRLIVVYALLYTSAVLVSVMGSSFVFQEQKGSAVDFGYLEAAWSAGSLIGAVSLFLIERAMSTHVRHLTLLGLTALVLMALTSLRTPWTVILFAALGFLYNLGRVSVEVTLQSHVSVYLLGRAKGIMHSAAVVLGLLVFGIAAAVGDRAFPSTIFFSFGVVLLISISCLSAGVVQTQEKGES</sequence>
<keyword evidence="3 6" id="KW-0812">Transmembrane</keyword>
<dbReference type="Gene3D" id="1.20.1250.20">
    <property type="entry name" value="MFS general substrate transporter like domains"/>
    <property type="match status" value="1"/>
</dbReference>
<accession>A0A1G5ZT72</accession>
<dbReference type="PANTHER" id="PTHR23513:SF6">
    <property type="entry name" value="MAJOR FACILITATOR SUPERFAMILY ASSOCIATED DOMAIN-CONTAINING PROTEIN"/>
    <property type="match status" value="1"/>
</dbReference>
<reference evidence="7 8" key="1">
    <citation type="submission" date="2016-10" db="EMBL/GenBank/DDBJ databases">
        <authorList>
            <person name="de Groot N.N."/>
        </authorList>
    </citation>
    <scope>NUCLEOTIDE SEQUENCE [LARGE SCALE GENOMIC DNA]</scope>
    <source>
        <strain evidence="7 8">CGMCC 1.12097</strain>
    </source>
</reference>
<dbReference type="InterPro" id="IPR011701">
    <property type="entry name" value="MFS"/>
</dbReference>
<feature type="transmembrane region" description="Helical" evidence="6">
    <location>
        <begin position="97"/>
        <end position="123"/>
    </location>
</feature>
<dbReference type="PANTHER" id="PTHR23513">
    <property type="entry name" value="INTEGRAL MEMBRANE EFFLUX PROTEIN-RELATED"/>
    <property type="match status" value="1"/>
</dbReference>
<dbReference type="STRING" id="1165689.SAMN02927914_05994"/>
<feature type="transmembrane region" description="Helical" evidence="6">
    <location>
        <begin position="58"/>
        <end position="77"/>
    </location>
</feature>